<keyword evidence="3" id="KW-1185">Reference proteome</keyword>
<dbReference type="AlphaFoldDB" id="A0AA86PUK4"/>
<sequence length="110" mass="12172">MKSLSEKSAIIQNKEVRSTHTLKDALVALKSGPSRTYQSRTVWIEKTSITTGSNYLDRLRDFLGVGGYWFGGLNVLVLVSTMTPKGFSQQTWSSIVRLLSHIGHQVSVSS</sequence>
<organism evidence="1">
    <name type="scientific">Hexamita inflata</name>
    <dbReference type="NCBI Taxonomy" id="28002"/>
    <lineage>
        <taxon>Eukaryota</taxon>
        <taxon>Metamonada</taxon>
        <taxon>Diplomonadida</taxon>
        <taxon>Hexamitidae</taxon>
        <taxon>Hexamitinae</taxon>
        <taxon>Hexamita</taxon>
    </lineage>
</organism>
<dbReference type="Proteomes" id="UP001642409">
    <property type="component" value="Unassembled WGS sequence"/>
</dbReference>
<reference evidence="2 3" key="2">
    <citation type="submission" date="2024-07" db="EMBL/GenBank/DDBJ databases">
        <authorList>
            <person name="Akdeniz Z."/>
        </authorList>
    </citation>
    <scope>NUCLEOTIDE SEQUENCE [LARGE SCALE GENOMIC DNA]</scope>
</reference>
<protein>
    <submittedName>
        <fullName evidence="2">Hypothetical_protein</fullName>
    </submittedName>
</protein>
<proteinExistence type="predicted"/>
<evidence type="ECO:0000313" key="2">
    <source>
        <dbReference type="EMBL" id="CAL6048476.1"/>
    </source>
</evidence>
<gene>
    <name evidence="1" type="ORF">HINF_LOCUS28927</name>
    <name evidence="2" type="ORF">HINF_LOCUS42710</name>
</gene>
<dbReference type="EMBL" id="CATOUU010000688">
    <property type="protein sequence ID" value="CAI9941282.1"/>
    <property type="molecule type" value="Genomic_DNA"/>
</dbReference>
<dbReference type="EMBL" id="CAXDID020000175">
    <property type="protein sequence ID" value="CAL6048476.1"/>
    <property type="molecule type" value="Genomic_DNA"/>
</dbReference>
<reference evidence="1" key="1">
    <citation type="submission" date="2023-06" db="EMBL/GenBank/DDBJ databases">
        <authorList>
            <person name="Kurt Z."/>
        </authorList>
    </citation>
    <scope>NUCLEOTIDE SEQUENCE</scope>
</reference>
<accession>A0AA86PUK4</accession>
<name>A0AA86PUK4_9EUKA</name>
<comment type="caution">
    <text evidence="1">The sequence shown here is derived from an EMBL/GenBank/DDBJ whole genome shotgun (WGS) entry which is preliminary data.</text>
</comment>
<evidence type="ECO:0000313" key="3">
    <source>
        <dbReference type="Proteomes" id="UP001642409"/>
    </source>
</evidence>
<evidence type="ECO:0000313" key="1">
    <source>
        <dbReference type="EMBL" id="CAI9941282.1"/>
    </source>
</evidence>